<keyword evidence="4" id="KW-1185">Reference proteome</keyword>
<protein>
    <submittedName>
        <fullName evidence="3">Prepilin peptidase</fullName>
    </submittedName>
</protein>
<dbReference type="RefSeq" id="WP_262395944.1">
    <property type="nucleotide sequence ID" value="NZ_JACRTD010000008.1"/>
</dbReference>
<gene>
    <name evidence="3" type="ORF">H8705_11605</name>
</gene>
<keyword evidence="1" id="KW-0812">Transmembrane</keyword>
<dbReference type="InterPro" id="IPR000045">
    <property type="entry name" value="Prepilin_IV_endopep_pep"/>
</dbReference>
<evidence type="ECO:0000256" key="1">
    <source>
        <dbReference type="SAM" id="Phobius"/>
    </source>
</evidence>
<organism evidence="3 4">
    <name type="scientific">Youxingia wuxianensis</name>
    <dbReference type="NCBI Taxonomy" id="2763678"/>
    <lineage>
        <taxon>Bacteria</taxon>
        <taxon>Bacillati</taxon>
        <taxon>Bacillota</taxon>
        <taxon>Clostridia</taxon>
        <taxon>Eubacteriales</taxon>
        <taxon>Oscillospiraceae</taxon>
        <taxon>Youxingia</taxon>
    </lineage>
</organism>
<dbReference type="GO" id="GO:0016020">
    <property type="term" value="C:membrane"/>
    <property type="evidence" value="ECO:0007669"/>
    <property type="project" value="InterPro"/>
</dbReference>
<comment type="caution">
    <text evidence="3">The sequence shown here is derived from an EMBL/GenBank/DDBJ whole genome shotgun (WGS) entry which is preliminary data.</text>
</comment>
<feature type="transmembrane region" description="Helical" evidence="1">
    <location>
        <begin position="86"/>
        <end position="107"/>
    </location>
</feature>
<dbReference type="AlphaFoldDB" id="A0A926IJ14"/>
<feature type="transmembrane region" description="Helical" evidence="1">
    <location>
        <begin position="119"/>
        <end position="135"/>
    </location>
</feature>
<dbReference type="GO" id="GO:0004190">
    <property type="term" value="F:aspartic-type endopeptidase activity"/>
    <property type="evidence" value="ECO:0007669"/>
    <property type="project" value="InterPro"/>
</dbReference>
<evidence type="ECO:0000313" key="4">
    <source>
        <dbReference type="Proteomes" id="UP000623678"/>
    </source>
</evidence>
<name>A0A926IJ14_9FIRM</name>
<keyword evidence="1" id="KW-1133">Transmembrane helix</keyword>
<proteinExistence type="predicted"/>
<evidence type="ECO:0000259" key="2">
    <source>
        <dbReference type="Pfam" id="PF01478"/>
    </source>
</evidence>
<evidence type="ECO:0000313" key="3">
    <source>
        <dbReference type="EMBL" id="MBC8586228.1"/>
    </source>
</evidence>
<dbReference type="Gene3D" id="1.20.120.1220">
    <property type="match status" value="1"/>
</dbReference>
<dbReference type="Proteomes" id="UP000623678">
    <property type="component" value="Unassembled WGS sequence"/>
</dbReference>
<keyword evidence="1" id="KW-0472">Membrane</keyword>
<accession>A0A926IJ14</accession>
<reference evidence="3" key="1">
    <citation type="submission" date="2020-08" db="EMBL/GenBank/DDBJ databases">
        <title>Genome public.</title>
        <authorList>
            <person name="Liu C."/>
            <person name="Sun Q."/>
        </authorList>
    </citation>
    <scope>NUCLEOTIDE SEQUENCE</scope>
    <source>
        <strain evidence="3">NSJ-64</strain>
    </source>
</reference>
<dbReference type="Pfam" id="PF01478">
    <property type="entry name" value="Peptidase_A24"/>
    <property type="match status" value="1"/>
</dbReference>
<feature type="domain" description="Prepilin type IV endopeptidase peptidase" evidence="2">
    <location>
        <begin position="7"/>
        <end position="100"/>
    </location>
</feature>
<dbReference type="EMBL" id="JACRTD010000008">
    <property type="protein sequence ID" value="MBC8586228.1"/>
    <property type="molecule type" value="Genomic_DNA"/>
</dbReference>
<sequence>MLWVQALVFCGGLVYAAVDDLRTRKVHDIVCIAIALAGLITISPASLLGALLAMAPFYLCAGLGLMGGGDWRLAAAVGFVLGVDRVITGLCFMAAALLFTSFAMRVIPALREGASAKQPLVPYFAVAFIPAYFAYV</sequence>